<evidence type="ECO:0000259" key="5">
    <source>
        <dbReference type="Pfam" id="PF08125"/>
    </source>
</evidence>
<proteinExistence type="predicted"/>
<evidence type="ECO:0000313" key="6">
    <source>
        <dbReference type="EMBL" id="HJB79427.1"/>
    </source>
</evidence>
<reference evidence="6" key="1">
    <citation type="journal article" date="2021" name="PeerJ">
        <title>Extensive microbial diversity within the chicken gut microbiome revealed by metagenomics and culture.</title>
        <authorList>
            <person name="Gilroy R."/>
            <person name="Ravi A."/>
            <person name="Getino M."/>
            <person name="Pursley I."/>
            <person name="Horton D.L."/>
            <person name="Alikhan N.F."/>
            <person name="Baker D."/>
            <person name="Gharbi K."/>
            <person name="Hall N."/>
            <person name="Watson M."/>
            <person name="Adriaenssens E.M."/>
            <person name="Foster-Nyarko E."/>
            <person name="Jarju S."/>
            <person name="Secka A."/>
            <person name="Antonio M."/>
            <person name="Oren A."/>
            <person name="Chaudhuri R.R."/>
            <person name="La Ragione R."/>
            <person name="Hildebrand F."/>
            <person name="Pallen M.J."/>
        </authorList>
    </citation>
    <scope>NUCLEOTIDE SEQUENCE</scope>
    <source>
        <strain evidence="6">CHK192-8294</strain>
    </source>
</reference>
<name>A0A9D2S9N1_9FIRM</name>
<dbReference type="Pfam" id="PF01232">
    <property type="entry name" value="Mannitol_dh"/>
    <property type="match status" value="1"/>
</dbReference>
<evidence type="ECO:0000256" key="3">
    <source>
        <dbReference type="ARBA" id="ARBA00048615"/>
    </source>
</evidence>
<dbReference type="GO" id="GO:0009026">
    <property type="term" value="F:tagaturonate reductase activity"/>
    <property type="evidence" value="ECO:0007669"/>
    <property type="project" value="TreeGrafter"/>
</dbReference>
<dbReference type="InterPro" id="IPR013118">
    <property type="entry name" value="Mannitol_DH_C"/>
</dbReference>
<evidence type="ECO:0000313" key="7">
    <source>
        <dbReference type="Proteomes" id="UP000823921"/>
    </source>
</evidence>
<organism evidence="6 7">
    <name type="scientific">Candidatus Flavonifractor intestinigallinarum</name>
    <dbReference type="NCBI Taxonomy" id="2838586"/>
    <lineage>
        <taxon>Bacteria</taxon>
        <taxon>Bacillati</taxon>
        <taxon>Bacillota</taxon>
        <taxon>Clostridia</taxon>
        <taxon>Eubacteriales</taxon>
        <taxon>Oscillospiraceae</taxon>
        <taxon>Flavonifractor</taxon>
    </lineage>
</organism>
<dbReference type="InterPro" id="IPR013131">
    <property type="entry name" value="Mannitol_DH_N"/>
</dbReference>
<keyword evidence="2" id="KW-0520">NAD</keyword>
<dbReference type="InterPro" id="IPR036291">
    <property type="entry name" value="NAD(P)-bd_dom_sf"/>
</dbReference>
<comment type="catalytic activity">
    <reaction evidence="3">
        <text>D-mannitol 1-phosphate + NAD(+) = beta-D-fructose 6-phosphate + NADH + H(+)</text>
        <dbReference type="Rhea" id="RHEA:19661"/>
        <dbReference type="ChEBI" id="CHEBI:15378"/>
        <dbReference type="ChEBI" id="CHEBI:57540"/>
        <dbReference type="ChEBI" id="CHEBI:57634"/>
        <dbReference type="ChEBI" id="CHEBI:57945"/>
        <dbReference type="ChEBI" id="CHEBI:61381"/>
        <dbReference type="EC" id="1.1.1.17"/>
    </reaction>
</comment>
<dbReference type="EMBL" id="DWXO01000004">
    <property type="protein sequence ID" value="HJB79427.1"/>
    <property type="molecule type" value="Genomic_DNA"/>
</dbReference>
<evidence type="ECO:0000259" key="4">
    <source>
        <dbReference type="Pfam" id="PF01232"/>
    </source>
</evidence>
<dbReference type="InterPro" id="IPR008927">
    <property type="entry name" value="6-PGluconate_DH-like_C_sf"/>
</dbReference>
<dbReference type="Gene3D" id="1.10.1040.10">
    <property type="entry name" value="N-(1-d-carboxylethyl)-l-norvaline Dehydrogenase, domain 2"/>
    <property type="match status" value="1"/>
</dbReference>
<evidence type="ECO:0000256" key="1">
    <source>
        <dbReference type="ARBA" id="ARBA00023002"/>
    </source>
</evidence>
<dbReference type="Pfam" id="PF08125">
    <property type="entry name" value="Mannitol_dh_C"/>
    <property type="match status" value="1"/>
</dbReference>
<keyword evidence="1" id="KW-0560">Oxidoreductase</keyword>
<comment type="caution">
    <text evidence="6">The sequence shown here is derived from an EMBL/GenBank/DDBJ whole genome shotgun (WGS) entry which is preliminary data.</text>
</comment>
<dbReference type="GO" id="GO:0019592">
    <property type="term" value="P:mannitol catabolic process"/>
    <property type="evidence" value="ECO:0007669"/>
    <property type="project" value="TreeGrafter"/>
</dbReference>
<feature type="domain" description="Mannitol dehydrogenase C-terminal" evidence="5">
    <location>
        <begin position="279"/>
        <end position="483"/>
    </location>
</feature>
<dbReference type="AlphaFoldDB" id="A0A9D2S9N1"/>
<dbReference type="GO" id="GO:0019698">
    <property type="term" value="P:D-galacturonate catabolic process"/>
    <property type="evidence" value="ECO:0007669"/>
    <property type="project" value="TreeGrafter"/>
</dbReference>
<protein>
    <submittedName>
        <fullName evidence="6">Tagaturonate reductase</fullName>
    </submittedName>
</protein>
<feature type="domain" description="Mannitol dehydrogenase N-terminal" evidence="4">
    <location>
        <begin position="25"/>
        <end position="264"/>
    </location>
</feature>
<reference evidence="6" key="2">
    <citation type="submission" date="2021-04" db="EMBL/GenBank/DDBJ databases">
        <authorList>
            <person name="Gilroy R."/>
        </authorList>
    </citation>
    <scope>NUCLEOTIDE SEQUENCE</scope>
    <source>
        <strain evidence="6">CHK192-8294</strain>
    </source>
</reference>
<accession>A0A9D2S9N1</accession>
<dbReference type="Gene3D" id="3.40.50.720">
    <property type="entry name" value="NAD(P)-binding Rossmann-like Domain"/>
    <property type="match status" value="1"/>
</dbReference>
<dbReference type="GO" id="GO:0005829">
    <property type="term" value="C:cytosol"/>
    <property type="evidence" value="ECO:0007669"/>
    <property type="project" value="TreeGrafter"/>
</dbReference>
<dbReference type="Proteomes" id="UP000823921">
    <property type="component" value="Unassembled WGS sequence"/>
</dbReference>
<dbReference type="NCBIfam" id="NF002969">
    <property type="entry name" value="PRK03643.1"/>
    <property type="match status" value="1"/>
</dbReference>
<dbReference type="SUPFAM" id="SSF51735">
    <property type="entry name" value="NAD(P)-binding Rossmann-fold domains"/>
    <property type="match status" value="1"/>
</dbReference>
<evidence type="ECO:0000256" key="2">
    <source>
        <dbReference type="ARBA" id="ARBA00023027"/>
    </source>
</evidence>
<gene>
    <name evidence="6" type="ORF">H9712_00405</name>
</gene>
<dbReference type="SUPFAM" id="SSF48179">
    <property type="entry name" value="6-phosphogluconate dehydrogenase C-terminal domain-like"/>
    <property type="match status" value="1"/>
</dbReference>
<dbReference type="InterPro" id="IPR013328">
    <property type="entry name" value="6PGD_dom2"/>
</dbReference>
<sequence>MKTLNYQVLKESGYTGYVLEEGPEKVLQFGEGNFLRAFADCWFDLANERVGWNGKCVLVQPIPQGLAKEINAQQGLYTLCLRGREDGQSVDRRRVISAVSRCLNPYEGEDYQAMLEVAVSPELEYIVSNTTEAGIVYDPACKLEDQPPASFPAKLTQVLYRRWQAGQPGLVILSCELIDNNGAILRDCVERHAAQWGLEAAFLGWLEGCTFCSTLVDRIVPGRIRDRAEQAELEAELGYADPLLDVGEVFGVWVIQGPEWLADKLPFRAAGLNCPVVPDVTPYKHRKVRILNGGHTGFVPGAYLAGFDIVRDCMAHPVVRGFLEQMLYREIIPTLELDRAELEQFARAVEDRFDNPFVNHALLSICLNTVSKWRARNLPSLLAYQGQTGQLPPCLTMSLAAAIQFYCGHMEELTDQGLVCRRSDGTAYTVSDDRWVLEFCWAHRGDSAGELVRAILSHEQMWGMDLTAVDGLTAAVTADLEKIRADGVLAAYAACLEARP</sequence>
<dbReference type="PANTHER" id="PTHR30524:SF0">
    <property type="entry name" value="ALTRONATE OXIDOREDUCTASE-RELATED"/>
    <property type="match status" value="1"/>
</dbReference>
<dbReference type="GO" id="GO:0008926">
    <property type="term" value="F:mannitol-1-phosphate 5-dehydrogenase activity"/>
    <property type="evidence" value="ECO:0007669"/>
    <property type="project" value="UniProtKB-EC"/>
</dbReference>
<dbReference type="PANTHER" id="PTHR30524">
    <property type="entry name" value="MANNITOL-1-PHOSPHATE 5-DEHYDROGENASE"/>
    <property type="match status" value="1"/>
</dbReference>